<evidence type="ECO:0000256" key="5">
    <source>
        <dbReference type="ARBA" id="ARBA00022703"/>
    </source>
</evidence>
<dbReference type="PANTHER" id="PTHR35447:SF1">
    <property type="entry name" value="BH3-INTERACTING DOMAIN DEATH AGONIST"/>
    <property type="match status" value="1"/>
</dbReference>
<dbReference type="RefSeq" id="XP_010881583.2">
    <property type="nucleotide sequence ID" value="XM_010883281.4"/>
</dbReference>
<dbReference type="GO" id="GO:2001244">
    <property type="term" value="P:positive regulation of intrinsic apoptotic signaling pathway"/>
    <property type="evidence" value="ECO:0007669"/>
    <property type="project" value="TreeGrafter"/>
</dbReference>
<sequence length="203" mass="23099">MDFEWSDKNMDFGDFRTSTPLIFLTFLQQHSSNNAELKRELNSLSHDLKRTQNIHFPGLGTNTHEEGELQTDGHYGSSRILLEEFVPQVELPLPMSRADEVAVRAVAAGLIEIADQLERRVVAQASENLTKKLMKYSVQLWRHHLALEVEWLKKQALGSVLDQLPQERVILALTLTLVRGVCERAPVLLRNLFNTALQFTAAR</sequence>
<dbReference type="Proteomes" id="UP000265140">
    <property type="component" value="Chromosome 19"/>
</dbReference>
<evidence type="ECO:0000256" key="8">
    <source>
        <dbReference type="ARBA" id="ARBA00023136"/>
    </source>
</evidence>
<protein>
    <recommendedName>
        <fullName evidence="3">BH3-interacting domain death agonist</fullName>
    </recommendedName>
</protein>
<accession>A0AAY5KGG4</accession>
<evidence type="ECO:0000256" key="7">
    <source>
        <dbReference type="ARBA" id="ARBA00023128"/>
    </source>
</evidence>
<dbReference type="Pfam" id="PF06393">
    <property type="entry name" value="BID"/>
    <property type="match status" value="1"/>
</dbReference>
<dbReference type="GeneTree" id="ENSGT00650000094837"/>
<dbReference type="RefSeq" id="XP_010881585.2">
    <property type="nucleotide sequence ID" value="XM_010883283.4"/>
</dbReference>
<dbReference type="SUPFAM" id="SSF56854">
    <property type="entry name" value="Bcl-2 inhibitors of programmed cell death"/>
    <property type="match status" value="1"/>
</dbReference>
<keyword evidence="7" id="KW-0496">Mitochondrion</keyword>
<reference evidence="10" key="2">
    <citation type="submission" date="2025-08" db="UniProtKB">
        <authorList>
            <consortium name="Ensembl"/>
        </authorList>
    </citation>
    <scope>IDENTIFICATION</scope>
</reference>
<keyword evidence="11" id="KW-1185">Reference proteome</keyword>
<dbReference type="InterPro" id="IPR010479">
    <property type="entry name" value="BID"/>
</dbReference>
<dbReference type="Ensembl" id="ENSELUT00000093955.1">
    <property type="protein sequence ID" value="ENSELUP00000087355.1"/>
    <property type="gene ID" value="ENSELUG00000041460.1"/>
</dbReference>
<evidence type="ECO:0000256" key="3">
    <source>
        <dbReference type="ARBA" id="ARBA00015802"/>
    </source>
</evidence>
<evidence type="ECO:0000313" key="11">
    <source>
        <dbReference type="Proteomes" id="UP000265140"/>
    </source>
</evidence>
<evidence type="ECO:0000256" key="6">
    <source>
        <dbReference type="ARBA" id="ARBA00022787"/>
    </source>
</evidence>
<reference evidence="10 11" key="1">
    <citation type="submission" date="2020-02" db="EMBL/GenBank/DDBJ databases">
        <title>Esox lucius (northern pike) genome, fEsoLuc1, primary haplotype.</title>
        <authorList>
            <person name="Myers G."/>
            <person name="Karagic N."/>
            <person name="Meyer A."/>
            <person name="Pippel M."/>
            <person name="Reichard M."/>
            <person name="Winkler S."/>
            <person name="Tracey A."/>
            <person name="Sims Y."/>
            <person name="Howe K."/>
            <person name="Rhie A."/>
            <person name="Formenti G."/>
            <person name="Durbin R."/>
            <person name="Fedrigo O."/>
            <person name="Jarvis E.D."/>
        </authorList>
    </citation>
    <scope>NUCLEOTIDE SEQUENCE [LARGE SCALE GENOMIC DNA]</scope>
</reference>
<dbReference type="PANTHER" id="PTHR35447">
    <property type="entry name" value="BH3-INTERACTING DOMAIN DEATH AGONIST"/>
    <property type="match status" value="1"/>
</dbReference>
<keyword evidence="5" id="KW-0053">Apoptosis</keyword>
<dbReference type="CTD" id="559425"/>
<dbReference type="GO" id="GO:0008637">
    <property type="term" value="P:apoptotic mitochondrial changes"/>
    <property type="evidence" value="ECO:0007669"/>
    <property type="project" value="TreeGrafter"/>
</dbReference>
<dbReference type="RefSeq" id="XP_010881584.2">
    <property type="nucleotide sequence ID" value="XM_010883282.4"/>
</dbReference>
<dbReference type="GO" id="GO:0005741">
    <property type="term" value="C:mitochondrial outer membrane"/>
    <property type="evidence" value="ECO:0007669"/>
    <property type="project" value="UniProtKB-SubCell"/>
</dbReference>
<dbReference type="InterPro" id="IPR036834">
    <property type="entry name" value="Bcl-2-like_sf"/>
</dbReference>
<keyword evidence="6" id="KW-1000">Mitochondrion outer membrane</keyword>
<feature type="coiled-coil region" evidence="9">
    <location>
        <begin position="27"/>
        <end position="54"/>
    </location>
</feature>
<keyword evidence="4" id="KW-0963">Cytoplasm</keyword>
<keyword evidence="8" id="KW-0472">Membrane</keyword>
<dbReference type="GO" id="GO:2001238">
    <property type="term" value="P:positive regulation of extrinsic apoptotic signaling pathway"/>
    <property type="evidence" value="ECO:0007669"/>
    <property type="project" value="TreeGrafter"/>
</dbReference>
<proteinExistence type="predicted"/>
<dbReference type="Gene3D" id="1.10.437.10">
    <property type="entry name" value="Blc2-like"/>
    <property type="match status" value="1"/>
</dbReference>
<dbReference type="AlphaFoldDB" id="A0AAY5KGG4"/>
<dbReference type="GO" id="GO:0005829">
    <property type="term" value="C:cytosol"/>
    <property type="evidence" value="ECO:0007669"/>
    <property type="project" value="TreeGrafter"/>
</dbReference>
<organism evidence="10 11">
    <name type="scientific">Esox lucius</name>
    <name type="common">Northern pike</name>
    <dbReference type="NCBI Taxonomy" id="8010"/>
    <lineage>
        <taxon>Eukaryota</taxon>
        <taxon>Metazoa</taxon>
        <taxon>Chordata</taxon>
        <taxon>Craniata</taxon>
        <taxon>Vertebrata</taxon>
        <taxon>Euteleostomi</taxon>
        <taxon>Actinopterygii</taxon>
        <taxon>Neopterygii</taxon>
        <taxon>Teleostei</taxon>
        <taxon>Protacanthopterygii</taxon>
        <taxon>Esociformes</taxon>
        <taxon>Esocidae</taxon>
        <taxon>Esox</taxon>
    </lineage>
</organism>
<evidence type="ECO:0000256" key="9">
    <source>
        <dbReference type="SAM" id="Coils"/>
    </source>
</evidence>
<dbReference type="RefSeq" id="XP_010881582.2">
    <property type="nucleotide sequence ID" value="XM_010883280.4"/>
</dbReference>
<reference evidence="10" key="3">
    <citation type="submission" date="2025-09" db="UniProtKB">
        <authorList>
            <consortium name="Ensembl"/>
        </authorList>
    </citation>
    <scope>IDENTIFICATION</scope>
</reference>
<dbReference type="GeneID" id="105018117"/>
<evidence type="ECO:0000256" key="1">
    <source>
        <dbReference type="ARBA" id="ARBA00004294"/>
    </source>
</evidence>
<name>A0AAY5KGG4_ESOLU</name>
<keyword evidence="9" id="KW-0175">Coiled coil</keyword>
<evidence type="ECO:0000256" key="4">
    <source>
        <dbReference type="ARBA" id="ARBA00022490"/>
    </source>
</evidence>
<dbReference type="GO" id="GO:0090200">
    <property type="term" value="P:positive regulation of release of cytochrome c from mitochondria"/>
    <property type="evidence" value="ECO:0007669"/>
    <property type="project" value="TreeGrafter"/>
</dbReference>
<dbReference type="KEGG" id="els:105018117"/>
<comment type="subcellular location">
    <subcellularLocation>
        <location evidence="2">Cytoplasm</location>
    </subcellularLocation>
    <subcellularLocation>
        <location evidence="1">Mitochondrion outer membrane</location>
    </subcellularLocation>
</comment>
<evidence type="ECO:0000313" key="10">
    <source>
        <dbReference type="Ensembl" id="ENSELUP00000087355.1"/>
    </source>
</evidence>
<evidence type="ECO:0000256" key="2">
    <source>
        <dbReference type="ARBA" id="ARBA00004496"/>
    </source>
</evidence>